<feature type="compositionally biased region" description="Basic and acidic residues" evidence="7">
    <location>
        <begin position="78"/>
        <end position="106"/>
    </location>
</feature>
<gene>
    <name evidence="9" type="ORF">Bathy01g07090</name>
</gene>
<evidence type="ECO:0000256" key="7">
    <source>
        <dbReference type="SAM" id="MobiDB-lite"/>
    </source>
</evidence>
<accession>K8EPS5</accession>
<dbReference type="InterPro" id="IPR036390">
    <property type="entry name" value="WH_DNA-bd_sf"/>
</dbReference>
<dbReference type="PROSITE" id="PS51294">
    <property type="entry name" value="HTH_MYB"/>
    <property type="match status" value="1"/>
</dbReference>
<evidence type="ECO:0000313" key="9">
    <source>
        <dbReference type="EMBL" id="CCO14400.1"/>
    </source>
</evidence>
<dbReference type="GO" id="GO:0090575">
    <property type="term" value="C:RNA polymerase II transcription regulator complex"/>
    <property type="evidence" value="ECO:0007669"/>
    <property type="project" value="TreeGrafter"/>
</dbReference>
<evidence type="ECO:0000256" key="5">
    <source>
        <dbReference type="ARBA" id="ARBA00023242"/>
    </source>
</evidence>
<sequence>MMMLLERKATTTTRDDDDDIKNAAAAEEVSRENFQNHEGEDEKNTTTQEKKLKKKKKKKRDVDGTTTMRDAEQGDDDQFVRGAEEERVAAKRKRKEEGEVVMKGLREGFGVNTTVATAETTTTQTTTTTREQRVEEEKEEEEEEEDERQPRDPMTIDCVDIEHTRAEDAPLSSSSSPPPLLLLASSKKTTSATVKQPRERWTDAEHALFTDGLKMYGRAWKKLEERVRTKTVVQIRSHAQKFFDKLQRGEGMEEESKEEKKALLKAWARKVVGGGAGETSDTNTAGDVPASTPTTKATKKKSGALTAEEAPPLSQVETAATRMEAPTKRDELNESIQKDVKDPMTTPTPTTEKFAAEVVDYNIDGNTTSNSNKKTRQSKSLSLLCERFLSLYSSGYENLISLDEVCSTLGVERRRIYDIVNVLEAVEVVVKKGKNQYAWFGVSRLPSAIEKIEKFGAESFDIKLPEKLSLQVFENSLPFQSGGKDAINGVKSVANGEEDPTLPANKAKATAAGKKETSERREKSLSLMTQKFITLFMEAEDGVLGLEDAAAAMLMSEGSTGPKATKDFNDNELKKKIRRLYDIANILSSLRLLSKIHLMDSRKPAFRWMRAEDTIRKLIATGKEHEWFGTTPKSPDARGQLVVSPVKEGVSDDAAIGALTTDTVPRLLPSAITALGRKDRHVFAALQTMEKLLQAQAEDLSAKSAAQSTVPDGQKKIPEMFLTTANLFGAGESFQSKTGDGIFNQYINNFTQNMRK</sequence>
<dbReference type="PANTHER" id="PTHR12081:SF7">
    <property type="entry name" value="TRANSCRIPTION FACTOR EFL-3"/>
    <property type="match status" value="1"/>
</dbReference>
<dbReference type="InterPro" id="IPR017930">
    <property type="entry name" value="Myb_dom"/>
</dbReference>
<dbReference type="AlphaFoldDB" id="K8EPS5"/>
<dbReference type="InterPro" id="IPR006447">
    <property type="entry name" value="Myb_dom_plants"/>
</dbReference>
<reference evidence="9 10" key="1">
    <citation type="submission" date="2011-10" db="EMBL/GenBank/DDBJ databases">
        <authorList>
            <person name="Genoscope - CEA"/>
        </authorList>
    </citation>
    <scope>NUCLEOTIDE SEQUENCE [LARGE SCALE GENOMIC DNA]</scope>
    <source>
        <strain evidence="9 10">RCC 1105</strain>
    </source>
</reference>
<dbReference type="InterPro" id="IPR009057">
    <property type="entry name" value="Homeodomain-like_sf"/>
</dbReference>
<feature type="compositionally biased region" description="Basic and acidic residues" evidence="7">
    <location>
        <begin position="28"/>
        <end position="50"/>
    </location>
</feature>
<protein>
    <recommendedName>
        <fullName evidence="8">HTH myb-type domain-containing protein</fullName>
    </recommendedName>
</protein>
<feature type="domain" description="HTH myb-type" evidence="8">
    <location>
        <begin position="193"/>
        <end position="247"/>
    </location>
</feature>
<dbReference type="InterPro" id="IPR001005">
    <property type="entry name" value="SANT/Myb"/>
</dbReference>
<feature type="compositionally biased region" description="Acidic residues" evidence="7">
    <location>
        <begin position="137"/>
        <end position="147"/>
    </location>
</feature>
<dbReference type="InterPro" id="IPR015633">
    <property type="entry name" value="E2F"/>
</dbReference>
<dbReference type="GO" id="GO:0000978">
    <property type="term" value="F:RNA polymerase II cis-regulatory region sequence-specific DNA binding"/>
    <property type="evidence" value="ECO:0007669"/>
    <property type="project" value="InterPro"/>
</dbReference>
<dbReference type="SUPFAM" id="SSF46689">
    <property type="entry name" value="Homeodomain-like"/>
    <property type="match status" value="1"/>
</dbReference>
<feature type="region of interest" description="Disordered" evidence="7">
    <location>
        <begin position="491"/>
        <end position="521"/>
    </location>
</feature>
<dbReference type="SMART" id="SM00717">
    <property type="entry name" value="SANT"/>
    <property type="match status" value="1"/>
</dbReference>
<evidence type="ECO:0000256" key="2">
    <source>
        <dbReference type="ARBA" id="ARBA00023015"/>
    </source>
</evidence>
<dbReference type="eggNOG" id="KOG2578">
    <property type="taxonomic scope" value="Eukaryota"/>
</dbReference>
<feature type="compositionally biased region" description="Low complexity" evidence="7">
    <location>
        <begin position="113"/>
        <end position="129"/>
    </location>
</feature>
<organism evidence="9 10">
    <name type="scientific">Bathycoccus prasinos</name>
    <dbReference type="NCBI Taxonomy" id="41875"/>
    <lineage>
        <taxon>Eukaryota</taxon>
        <taxon>Viridiplantae</taxon>
        <taxon>Chlorophyta</taxon>
        <taxon>Mamiellophyceae</taxon>
        <taxon>Mamiellales</taxon>
        <taxon>Bathycoccaceae</taxon>
        <taxon>Bathycoccus</taxon>
    </lineage>
</organism>
<dbReference type="CDD" id="cd00167">
    <property type="entry name" value="SANT"/>
    <property type="match status" value="1"/>
</dbReference>
<dbReference type="Pfam" id="PF00249">
    <property type="entry name" value="Myb_DNA-binding"/>
    <property type="match status" value="1"/>
</dbReference>
<evidence type="ECO:0000256" key="3">
    <source>
        <dbReference type="ARBA" id="ARBA00023125"/>
    </source>
</evidence>
<evidence type="ECO:0000256" key="4">
    <source>
        <dbReference type="ARBA" id="ARBA00023163"/>
    </source>
</evidence>
<keyword evidence="3 6" id="KW-0238">DNA-binding</keyword>
<dbReference type="Proteomes" id="UP000198341">
    <property type="component" value="Chromosome 1"/>
</dbReference>
<dbReference type="eggNOG" id="KOG0724">
    <property type="taxonomic scope" value="Eukaryota"/>
</dbReference>
<dbReference type="NCBIfam" id="TIGR01557">
    <property type="entry name" value="myb_SHAQKYF"/>
    <property type="match status" value="1"/>
</dbReference>
<name>K8EPS5_9CHLO</name>
<comment type="subcellular location">
    <subcellularLocation>
        <location evidence="6">Nucleus</location>
    </subcellularLocation>
</comment>
<dbReference type="InterPro" id="IPR036388">
    <property type="entry name" value="WH-like_DNA-bd_sf"/>
</dbReference>
<dbReference type="GeneID" id="19018443"/>
<keyword evidence="10" id="KW-1185">Reference proteome</keyword>
<dbReference type="STRING" id="41875.K8EPS5"/>
<evidence type="ECO:0000313" key="10">
    <source>
        <dbReference type="Proteomes" id="UP000198341"/>
    </source>
</evidence>
<dbReference type="KEGG" id="bpg:Bathy01g07090"/>
<dbReference type="SUPFAM" id="SSF46785">
    <property type="entry name" value="Winged helix' DNA-binding domain"/>
    <property type="match status" value="2"/>
</dbReference>
<dbReference type="InterPro" id="IPR003316">
    <property type="entry name" value="E2F_WHTH_DNA-bd_dom"/>
</dbReference>
<keyword evidence="5 6" id="KW-0539">Nucleus</keyword>
<dbReference type="OrthoDB" id="5318at2759"/>
<dbReference type="RefSeq" id="XP_007515521.1">
    <property type="nucleotide sequence ID" value="XM_007515459.1"/>
</dbReference>
<feature type="region of interest" description="Disordered" evidence="7">
    <location>
        <begin position="1"/>
        <end position="157"/>
    </location>
</feature>
<dbReference type="Pfam" id="PF02319">
    <property type="entry name" value="WHD_E2F_TDP"/>
    <property type="match status" value="2"/>
</dbReference>
<proteinExistence type="inferred from homology"/>
<keyword evidence="2 6" id="KW-0805">Transcription regulation</keyword>
<dbReference type="EMBL" id="FO082278">
    <property type="protein sequence ID" value="CCO14400.1"/>
    <property type="molecule type" value="Genomic_DNA"/>
</dbReference>
<comment type="similarity">
    <text evidence="1 6">Belongs to the E2F/DP family.</text>
</comment>
<dbReference type="SMART" id="SM01372">
    <property type="entry name" value="E2F_TDP"/>
    <property type="match status" value="2"/>
</dbReference>
<feature type="region of interest" description="Disordered" evidence="7">
    <location>
        <begin position="274"/>
        <end position="331"/>
    </location>
</feature>
<dbReference type="Gene3D" id="1.10.10.60">
    <property type="entry name" value="Homeodomain-like"/>
    <property type="match status" value="1"/>
</dbReference>
<evidence type="ECO:0000259" key="8">
    <source>
        <dbReference type="PROSITE" id="PS51294"/>
    </source>
</evidence>
<keyword evidence="4 6" id="KW-0804">Transcription</keyword>
<evidence type="ECO:0000256" key="1">
    <source>
        <dbReference type="ARBA" id="ARBA00010940"/>
    </source>
</evidence>
<evidence type="ECO:0000256" key="6">
    <source>
        <dbReference type="RuleBase" id="RU003796"/>
    </source>
</evidence>
<dbReference type="GO" id="GO:0000981">
    <property type="term" value="F:DNA-binding transcription factor activity, RNA polymerase II-specific"/>
    <property type="evidence" value="ECO:0007669"/>
    <property type="project" value="TreeGrafter"/>
</dbReference>
<dbReference type="Gene3D" id="1.10.10.10">
    <property type="entry name" value="Winged helix-like DNA-binding domain superfamily/Winged helix DNA-binding domain"/>
    <property type="match status" value="2"/>
</dbReference>
<dbReference type="PANTHER" id="PTHR12081">
    <property type="entry name" value="TRANSCRIPTION FACTOR E2F"/>
    <property type="match status" value="1"/>
</dbReference>